<keyword evidence="2" id="KW-1133">Transmembrane helix</keyword>
<dbReference type="Proteomes" id="UP001424741">
    <property type="component" value="Unassembled WGS sequence"/>
</dbReference>
<protein>
    <recommendedName>
        <fullName evidence="5">TonB C-terminal domain-containing protein</fullName>
    </recommendedName>
</protein>
<evidence type="ECO:0000256" key="2">
    <source>
        <dbReference type="SAM" id="Phobius"/>
    </source>
</evidence>
<feature type="region of interest" description="Disordered" evidence="1">
    <location>
        <begin position="45"/>
        <end position="67"/>
    </location>
</feature>
<gene>
    <name evidence="3" type="ORF">Rhal01_00507</name>
</gene>
<name>A0ABP9V148_9BACT</name>
<feature type="compositionally biased region" description="Pro residues" evidence="1">
    <location>
        <begin position="119"/>
        <end position="128"/>
    </location>
</feature>
<feature type="transmembrane region" description="Helical" evidence="2">
    <location>
        <begin position="6"/>
        <end position="26"/>
    </location>
</feature>
<keyword evidence="4" id="KW-1185">Reference proteome</keyword>
<comment type="caution">
    <text evidence="3">The sequence shown here is derived from an EMBL/GenBank/DDBJ whole genome shotgun (WGS) entry which is preliminary data.</text>
</comment>
<feature type="region of interest" description="Disordered" evidence="1">
    <location>
        <begin position="115"/>
        <end position="145"/>
    </location>
</feature>
<dbReference type="EMBL" id="BAABRL010000001">
    <property type="protein sequence ID" value="GAA5494347.1"/>
    <property type="molecule type" value="Genomic_DNA"/>
</dbReference>
<organism evidence="3 4">
    <name type="scientific">Rubritalea halochordaticola</name>
    <dbReference type="NCBI Taxonomy" id="714537"/>
    <lineage>
        <taxon>Bacteria</taxon>
        <taxon>Pseudomonadati</taxon>
        <taxon>Verrucomicrobiota</taxon>
        <taxon>Verrucomicrobiia</taxon>
        <taxon>Verrucomicrobiales</taxon>
        <taxon>Rubritaleaceae</taxon>
        <taxon>Rubritalea</taxon>
    </lineage>
</organism>
<evidence type="ECO:0000256" key="1">
    <source>
        <dbReference type="SAM" id="MobiDB-lite"/>
    </source>
</evidence>
<accession>A0ABP9V148</accession>
<keyword evidence="2" id="KW-0472">Membrane</keyword>
<dbReference type="SUPFAM" id="SSF74653">
    <property type="entry name" value="TolA/TonB C-terminal domain"/>
    <property type="match status" value="1"/>
</dbReference>
<dbReference type="RefSeq" id="WP_346187325.1">
    <property type="nucleotide sequence ID" value="NZ_BAABRL010000001.1"/>
</dbReference>
<sequence>MQLRTLIVGIAVTAILVVVLGVTRLMEVKLEEEVFVLNKLEPISLDAPPEPVDPPDELEQELAPPPPPSFESLSTVVDLDVPAIPHSEARFDPTMEVEMFSSDIAPAEIPVAKVAPKPVAKPTPPRPSAPKGRPQARSYYNPSDLDAIPRQIRKGNFRWPRNVRDNQVKTVLYVELDEKGRVSLIKVRSISNKNFSEDTLKRVLAGYRYTVPTRGGKPTKSRFDLPLTLNKP</sequence>
<dbReference type="Gene3D" id="3.30.1150.10">
    <property type="match status" value="1"/>
</dbReference>
<evidence type="ECO:0000313" key="3">
    <source>
        <dbReference type="EMBL" id="GAA5494347.1"/>
    </source>
</evidence>
<reference evidence="3 4" key="1">
    <citation type="submission" date="2024-02" db="EMBL/GenBank/DDBJ databases">
        <title>Rubritalea halochordaticola NBRC 107102.</title>
        <authorList>
            <person name="Ichikawa N."/>
            <person name="Katano-Makiyama Y."/>
            <person name="Hidaka K."/>
        </authorList>
    </citation>
    <scope>NUCLEOTIDE SEQUENCE [LARGE SCALE GENOMIC DNA]</scope>
    <source>
        <strain evidence="3 4">NBRC 107102</strain>
    </source>
</reference>
<proteinExistence type="predicted"/>
<evidence type="ECO:0000313" key="4">
    <source>
        <dbReference type="Proteomes" id="UP001424741"/>
    </source>
</evidence>
<keyword evidence="2" id="KW-0812">Transmembrane</keyword>
<evidence type="ECO:0008006" key="5">
    <source>
        <dbReference type="Google" id="ProtNLM"/>
    </source>
</evidence>